<feature type="compositionally biased region" description="Polar residues" evidence="2">
    <location>
        <begin position="1"/>
        <end position="31"/>
    </location>
</feature>
<proteinExistence type="predicted"/>
<feature type="region of interest" description="Disordered" evidence="2">
    <location>
        <begin position="294"/>
        <end position="316"/>
    </location>
</feature>
<comment type="caution">
    <text evidence="3">The sequence shown here is derived from an EMBL/GenBank/DDBJ whole genome shotgun (WGS) entry which is preliminary data.</text>
</comment>
<reference evidence="3 4" key="1">
    <citation type="submission" date="2019-10" db="EMBL/GenBank/DDBJ databases">
        <authorList>
            <person name="Palmer J.M."/>
        </authorList>
    </citation>
    <scope>NUCLEOTIDE SEQUENCE [LARGE SCALE GENOMIC DNA]</scope>
    <source>
        <strain evidence="3 4">TWF696</strain>
    </source>
</reference>
<feature type="coiled-coil region" evidence="1">
    <location>
        <begin position="95"/>
        <end position="129"/>
    </location>
</feature>
<evidence type="ECO:0000313" key="4">
    <source>
        <dbReference type="Proteomes" id="UP001375240"/>
    </source>
</evidence>
<keyword evidence="1" id="KW-0175">Coiled coil</keyword>
<feature type="compositionally biased region" description="Acidic residues" evidence="2">
    <location>
        <begin position="51"/>
        <end position="66"/>
    </location>
</feature>
<evidence type="ECO:0000256" key="1">
    <source>
        <dbReference type="SAM" id="Coils"/>
    </source>
</evidence>
<name>A0AAV9U6V1_9PEZI</name>
<sequence>MATATESVPDVATTSETPDMQRLSTAPTEDSASGVGIAEQSGRQVYQPPLPEDEDEEMHDQDEELSEAAPAPPVHEGLAQVMPLQEEVSPAGEYLMGIMAEFRKLEDKLAILLKEQADLKTENQELLSRPPVPDPNTLLELETLTTKYNKVKKLYFQKETQIEELVKENEALRADADEFAKEIEALKEEGTELNRDLEILAKERNSLSDELQETIKDRDALLQQREALEQERDAVIQEREELLQERDALDRDKEDAIQDRQDAIIERDEARQDRENLQNRIKDLEDEVAKLQAQSATNGVRDKRVSGTAHNSTGSDYPQEILKLKYDKVKRLYYEQQKTISHLEDRLRMAEAAARGDQDFISHLPPEQMVSRSNSNSKGKGRASHVSPERDSYRGEAGSAKSTPTDTTPQRRRSVRTSGRRGASLERDRMSGGTDDDVVL</sequence>
<feature type="compositionally biased region" description="Basic residues" evidence="2">
    <location>
        <begin position="410"/>
        <end position="419"/>
    </location>
</feature>
<feature type="region of interest" description="Disordered" evidence="2">
    <location>
        <begin position="359"/>
        <end position="440"/>
    </location>
</feature>
<evidence type="ECO:0000313" key="3">
    <source>
        <dbReference type="EMBL" id="KAK6335688.1"/>
    </source>
</evidence>
<feature type="region of interest" description="Disordered" evidence="2">
    <location>
        <begin position="1"/>
        <end position="75"/>
    </location>
</feature>
<organism evidence="3 4">
    <name type="scientific">Orbilia brochopaga</name>
    <dbReference type="NCBI Taxonomy" id="3140254"/>
    <lineage>
        <taxon>Eukaryota</taxon>
        <taxon>Fungi</taxon>
        <taxon>Dikarya</taxon>
        <taxon>Ascomycota</taxon>
        <taxon>Pezizomycotina</taxon>
        <taxon>Orbiliomycetes</taxon>
        <taxon>Orbiliales</taxon>
        <taxon>Orbiliaceae</taxon>
        <taxon>Orbilia</taxon>
    </lineage>
</organism>
<evidence type="ECO:0000256" key="2">
    <source>
        <dbReference type="SAM" id="MobiDB-lite"/>
    </source>
</evidence>
<keyword evidence="4" id="KW-1185">Reference proteome</keyword>
<feature type="coiled-coil region" evidence="1">
    <location>
        <begin position="155"/>
        <end position="294"/>
    </location>
</feature>
<accession>A0AAV9U6V1</accession>
<dbReference type="EMBL" id="JAVHNQ010000012">
    <property type="protein sequence ID" value="KAK6335688.1"/>
    <property type="molecule type" value="Genomic_DNA"/>
</dbReference>
<dbReference type="Proteomes" id="UP001375240">
    <property type="component" value="Unassembled WGS sequence"/>
</dbReference>
<dbReference type="AlphaFoldDB" id="A0AAV9U6V1"/>
<protein>
    <submittedName>
        <fullName evidence="3">Uncharacterized protein</fullName>
    </submittedName>
</protein>
<gene>
    <name evidence="3" type="ORF">TWF696_002454</name>
</gene>